<reference evidence="2 3" key="1">
    <citation type="submission" date="2020-08" db="EMBL/GenBank/DDBJ databases">
        <title>Sequencing the genomes of 1000 actinobacteria strains.</title>
        <authorList>
            <person name="Klenk H.-P."/>
        </authorList>
    </citation>
    <scope>NUCLEOTIDE SEQUENCE [LARGE SCALE GENOMIC DNA]</scope>
    <source>
        <strain evidence="2 3">DSM 17945</strain>
    </source>
</reference>
<evidence type="ECO:0000313" key="2">
    <source>
        <dbReference type="EMBL" id="MBB5849247.1"/>
    </source>
</evidence>
<sequence>MSLSPDPARQLLSAGTLERERGLRRMKAVALGLLVALAVVFAVAFPLQDVHPVWGYVRAAAEGGMVGALADWFAVTALFRHPMGIPVPHTALIPRKKDQLGAALTEFVQENFLDSDVAREKVEGLEVAAAAGGWLRRPENAERAAREVATAARGAMAAADDDAVQELLRQLMQRHMVEPEWSPTLAGVLQDVVSGRHHERVVDLVVEHTGDWVADHPEMFVETVRRRSPEWSPDLVDRLLAERLHAEALKYLAGIRDDRGHEARRAVDDWLTRLSAEMRDDPHTRASVERFKHSLFADERLRAWAGRAWTSLRDSLLDALEDPASDLHRALVAALRDLGARLQEDPVLRDRVDGHARAAAAYALSTYGPAVTGVIEETVARWDGDQTARTLELFVGRDLQYIRINGSIVGALAGLTIHAVATLFL</sequence>
<feature type="transmembrane region" description="Helical" evidence="1">
    <location>
        <begin position="28"/>
        <end position="47"/>
    </location>
</feature>
<proteinExistence type="predicted"/>
<dbReference type="InterPro" id="IPR007383">
    <property type="entry name" value="DUF445"/>
</dbReference>
<keyword evidence="1" id="KW-0812">Transmembrane</keyword>
<keyword evidence="1" id="KW-0472">Membrane</keyword>
<accession>A0A7W9JJW8</accession>
<dbReference type="Proteomes" id="UP000567246">
    <property type="component" value="Unassembled WGS sequence"/>
</dbReference>
<dbReference type="PANTHER" id="PTHR38442">
    <property type="entry name" value="INNER MEMBRANE PROTEIN-RELATED"/>
    <property type="match status" value="1"/>
</dbReference>
<dbReference type="PANTHER" id="PTHR38442:SF1">
    <property type="entry name" value="INNER MEMBRANE PROTEIN"/>
    <property type="match status" value="1"/>
</dbReference>
<organism evidence="2 3">
    <name type="scientific">Micrococcus endophyticus</name>
    <dbReference type="NCBI Taxonomy" id="455343"/>
    <lineage>
        <taxon>Bacteria</taxon>
        <taxon>Bacillati</taxon>
        <taxon>Actinomycetota</taxon>
        <taxon>Actinomycetes</taxon>
        <taxon>Micrococcales</taxon>
        <taxon>Micrococcaceae</taxon>
        <taxon>Micrococcus</taxon>
    </lineage>
</organism>
<keyword evidence="1" id="KW-1133">Transmembrane helix</keyword>
<dbReference type="GO" id="GO:0005886">
    <property type="term" value="C:plasma membrane"/>
    <property type="evidence" value="ECO:0007669"/>
    <property type="project" value="TreeGrafter"/>
</dbReference>
<evidence type="ECO:0000313" key="3">
    <source>
        <dbReference type="Proteomes" id="UP000567246"/>
    </source>
</evidence>
<protein>
    <submittedName>
        <fullName evidence="2">Uncharacterized membrane-anchored protein YjiN (DUF445 family)</fullName>
    </submittedName>
</protein>
<comment type="caution">
    <text evidence="2">The sequence shown here is derived from an EMBL/GenBank/DDBJ whole genome shotgun (WGS) entry which is preliminary data.</text>
</comment>
<name>A0A7W9JJW8_9MICC</name>
<dbReference type="AlphaFoldDB" id="A0A7W9JJW8"/>
<gene>
    <name evidence="2" type="ORF">HDA33_001811</name>
</gene>
<evidence type="ECO:0000256" key="1">
    <source>
        <dbReference type="SAM" id="Phobius"/>
    </source>
</evidence>
<keyword evidence="3" id="KW-1185">Reference proteome</keyword>
<dbReference type="Pfam" id="PF04286">
    <property type="entry name" value="DUF445"/>
    <property type="match status" value="1"/>
</dbReference>
<dbReference type="EMBL" id="JACHMW010000001">
    <property type="protein sequence ID" value="MBB5849247.1"/>
    <property type="molecule type" value="Genomic_DNA"/>
</dbReference>
<dbReference type="RefSeq" id="WP_184172710.1">
    <property type="nucleotide sequence ID" value="NZ_BAABAG010000009.1"/>
</dbReference>